<dbReference type="InterPro" id="IPR007844">
    <property type="entry name" value="AsmA"/>
</dbReference>
<dbReference type="RefSeq" id="WP_206942920.1">
    <property type="nucleotide sequence ID" value="NZ_JAFLNF010000007.1"/>
</dbReference>
<evidence type="ECO:0000259" key="1">
    <source>
        <dbReference type="Pfam" id="PF05170"/>
    </source>
</evidence>
<accession>A0A939EQR1</accession>
<dbReference type="GO" id="GO:0090313">
    <property type="term" value="P:regulation of protein targeting to membrane"/>
    <property type="evidence" value="ECO:0007669"/>
    <property type="project" value="TreeGrafter"/>
</dbReference>
<dbReference type="AlphaFoldDB" id="A0A939EQR1"/>
<dbReference type="Pfam" id="PF05170">
    <property type="entry name" value="AsmA"/>
    <property type="match status" value="2"/>
</dbReference>
<gene>
    <name evidence="2" type="ORF">J0X15_16270</name>
</gene>
<protein>
    <submittedName>
        <fullName evidence="2">AsmA family protein</fullName>
    </submittedName>
</protein>
<organism evidence="2 3">
    <name type="scientific">Roseibium limicola</name>
    <dbReference type="NCBI Taxonomy" id="2816037"/>
    <lineage>
        <taxon>Bacteria</taxon>
        <taxon>Pseudomonadati</taxon>
        <taxon>Pseudomonadota</taxon>
        <taxon>Alphaproteobacteria</taxon>
        <taxon>Hyphomicrobiales</taxon>
        <taxon>Stappiaceae</taxon>
        <taxon>Roseibium</taxon>
    </lineage>
</organism>
<dbReference type="GO" id="GO:0005886">
    <property type="term" value="C:plasma membrane"/>
    <property type="evidence" value="ECO:0007669"/>
    <property type="project" value="TreeGrafter"/>
</dbReference>
<reference evidence="2" key="1">
    <citation type="submission" date="2021-03" db="EMBL/GenBank/DDBJ databases">
        <title>Roseibium sp. CAU 1637 isolated from Incheon.</title>
        <authorList>
            <person name="Kim W."/>
        </authorList>
    </citation>
    <scope>NUCLEOTIDE SEQUENCE</scope>
    <source>
        <strain evidence="2">CAU 1637</strain>
    </source>
</reference>
<dbReference type="Proteomes" id="UP000664779">
    <property type="component" value="Unassembled WGS sequence"/>
</dbReference>
<evidence type="ECO:0000313" key="3">
    <source>
        <dbReference type="Proteomes" id="UP000664779"/>
    </source>
</evidence>
<dbReference type="PANTHER" id="PTHR30441:SF4">
    <property type="entry name" value="PROTEIN ASMA"/>
    <property type="match status" value="1"/>
</dbReference>
<sequence length="968" mass="99548">MRRIVFGLLVLFGLAVAAVAAVPYVLPLDTIKTRVIAQVEKAAGWRLRLDGPVSISVVPQFSLVAENVGISGEAGADGIEFAKAEELRVDLAWAGLIGGDVRVTGLRLVKPQLFLETSASGLTSWAPRRQLTPAEEAAEILGMASSGDAAASVAPETPVESEAPATTTEVAETGADTGLGALARIGVDRLEIEDGQVVYQDRRTGLKQQFNELALTLAAPDLTGEVALESSFIWQGQAVTVTGTAENPLGLAQGATAPVMLTATVAGAELGVNGDLSLKPLLANLKITGSGDNLAAVAEAFGVSGPVPAGSFSFFTKLDGSKDAVSLADLTGTIGSLSAEGQLQASLREGDPSHTGRLLIREAPLADLASLASVPVDATGQLAADLRFTAQGLNLDDVLDSLDINGTAEVRRGKLSGLNLSETLDLPGSANDVSDLNLQVALKGRDAPVSLSGSLSWLGEAFTVQGQSTFATLMSGNPAKTSLRVKAAPVTAGFKGTVSLNGSADGAVSLETANLRDLLARFGRPVEAGNGLRNFAVSGQFDKDGQRLLFKDTSFTLDETEGTASGSVSLGGKPSLQAALTFSRLGLDPYFSSAGSASAAGASAGSGQTSGAQSAGWSDAPLDLSALTLVDASVTADARQITYDGITIDRGNLSADLKNGLLTAKLADLSLYKGAGSADLTVSGASTPSIAAKFSLASVAARSLLQDAAGFDWLEGTAAITLDVKTTGASQKALVSGLTGTASYQFLDGAIRGLNIPKMLRGLSLETLLGWQDTSEEKTDFSSLTASFQIAQGIATTSDLSLIGPLVRMTGKGTTDMPQRTLDWRVEPRVVPTLEGQAPTPRAKGEDKKLAGLGVPVVIKGSWDNPQIYPDIAGILQNPEEAYKQLEALGGELTKIVKDGGKIDKDALAGAASEAVKRATGGNVQIDVQKVIEGKADDEEVLKAVEEGLGLPSGLLQGFGFGKKKRDE</sequence>
<feature type="domain" description="AsmA" evidence="1">
    <location>
        <begin position="5"/>
        <end position="245"/>
    </location>
</feature>
<evidence type="ECO:0000313" key="2">
    <source>
        <dbReference type="EMBL" id="MBO0346783.1"/>
    </source>
</evidence>
<name>A0A939EQR1_9HYPH</name>
<dbReference type="InterPro" id="IPR052894">
    <property type="entry name" value="AsmA-related"/>
</dbReference>
<comment type="caution">
    <text evidence="2">The sequence shown here is derived from an EMBL/GenBank/DDBJ whole genome shotgun (WGS) entry which is preliminary data.</text>
</comment>
<proteinExistence type="predicted"/>
<dbReference type="PANTHER" id="PTHR30441">
    <property type="entry name" value="DUF748 DOMAIN-CONTAINING PROTEIN"/>
    <property type="match status" value="1"/>
</dbReference>
<dbReference type="EMBL" id="JAFLNF010000007">
    <property type="protein sequence ID" value="MBO0346783.1"/>
    <property type="molecule type" value="Genomic_DNA"/>
</dbReference>
<feature type="domain" description="AsmA" evidence="1">
    <location>
        <begin position="573"/>
        <end position="799"/>
    </location>
</feature>
<keyword evidence="3" id="KW-1185">Reference proteome</keyword>